<dbReference type="AlphaFoldDB" id="A0A4P1RW35"/>
<evidence type="ECO:0000313" key="3">
    <source>
        <dbReference type="Proteomes" id="UP000188354"/>
    </source>
</evidence>
<dbReference type="Proteomes" id="UP000188354">
    <property type="component" value="Chromosome LG01"/>
</dbReference>
<keyword evidence="3" id="KW-1185">Reference proteome</keyword>
<name>A0A4P1RW35_LUPAN</name>
<dbReference type="EMBL" id="CM007361">
    <property type="protein sequence ID" value="OIW19093.1"/>
    <property type="molecule type" value="Genomic_DNA"/>
</dbReference>
<accession>A0A4P1RW35</accession>
<organism evidence="2 3">
    <name type="scientific">Lupinus angustifolius</name>
    <name type="common">Narrow-leaved blue lupine</name>
    <dbReference type="NCBI Taxonomy" id="3871"/>
    <lineage>
        <taxon>Eukaryota</taxon>
        <taxon>Viridiplantae</taxon>
        <taxon>Streptophyta</taxon>
        <taxon>Embryophyta</taxon>
        <taxon>Tracheophyta</taxon>
        <taxon>Spermatophyta</taxon>
        <taxon>Magnoliopsida</taxon>
        <taxon>eudicotyledons</taxon>
        <taxon>Gunneridae</taxon>
        <taxon>Pentapetalae</taxon>
        <taxon>rosids</taxon>
        <taxon>fabids</taxon>
        <taxon>Fabales</taxon>
        <taxon>Fabaceae</taxon>
        <taxon>Papilionoideae</taxon>
        <taxon>50 kb inversion clade</taxon>
        <taxon>genistoids sensu lato</taxon>
        <taxon>core genistoids</taxon>
        <taxon>Genisteae</taxon>
        <taxon>Lupinus</taxon>
    </lineage>
</organism>
<reference evidence="2 3" key="1">
    <citation type="journal article" date="2017" name="Plant Biotechnol. J.">
        <title>A comprehensive draft genome sequence for lupin (Lupinus angustifolius), an emerging health food: insights into plant-microbe interactions and legume evolution.</title>
        <authorList>
            <person name="Hane J.K."/>
            <person name="Ming Y."/>
            <person name="Kamphuis L.G."/>
            <person name="Nelson M.N."/>
            <person name="Garg G."/>
            <person name="Atkins C.A."/>
            <person name="Bayer P.E."/>
            <person name="Bravo A."/>
            <person name="Bringans S."/>
            <person name="Cannon S."/>
            <person name="Edwards D."/>
            <person name="Foley R."/>
            <person name="Gao L.L."/>
            <person name="Harrison M.J."/>
            <person name="Huang W."/>
            <person name="Hurgobin B."/>
            <person name="Li S."/>
            <person name="Liu C.W."/>
            <person name="McGrath A."/>
            <person name="Morahan G."/>
            <person name="Murray J."/>
            <person name="Weller J."/>
            <person name="Jian J."/>
            <person name="Singh K.B."/>
        </authorList>
    </citation>
    <scope>NUCLEOTIDE SEQUENCE [LARGE SCALE GENOMIC DNA]</scope>
    <source>
        <strain evidence="3">cv. Tanjil</strain>
        <tissue evidence="2">Whole plant</tissue>
    </source>
</reference>
<evidence type="ECO:0000313" key="2">
    <source>
        <dbReference type="EMBL" id="OIW19093.1"/>
    </source>
</evidence>
<gene>
    <name evidence="2" type="ORF">TanjilG_06402</name>
</gene>
<sequence length="74" mass="8312">MESSDKDHLVGESLIHKMGLYKYGNTWQYQEDYNTTMDLDLSRDEDQAGMDQPNAGTQGESSRTTPQVPPFALA</sequence>
<feature type="region of interest" description="Disordered" evidence="1">
    <location>
        <begin position="38"/>
        <end position="74"/>
    </location>
</feature>
<feature type="compositionally biased region" description="Polar residues" evidence="1">
    <location>
        <begin position="54"/>
        <end position="66"/>
    </location>
</feature>
<dbReference type="Gramene" id="OIW19093">
    <property type="protein sequence ID" value="OIW19093"/>
    <property type="gene ID" value="TanjilG_06402"/>
</dbReference>
<proteinExistence type="predicted"/>
<protein>
    <submittedName>
        <fullName evidence="2">Uncharacterized protein</fullName>
    </submittedName>
</protein>
<evidence type="ECO:0000256" key="1">
    <source>
        <dbReference type="SAM" id="MobiDB-lite"/>
    </source>
</evidence>